<keyword evidence="2" id="KW-1185">Reference proteome</keyword>
<protein>
    <submittedName>
        <fullName evidence="1">Uncharacterized protein</fullName>
    </submittedName>
</protein>
<gene>
    <name evidence="1" type="ORF">HQ394_01295</name>
</gene>
<dbReference type="EMBL" id="CP053923">
    <property type="protein sequence ID" value="QNT68250.1"/>
    <property type="molecule type" value="Genomic_DNA"/>
</dbReference>
<accession>A0A7H1MXR4</accession>
<name>A0A7H1MXR4_9PROT</name>
<dbReference type="KEGG" id="dvn:HQ394_01295"/>
<sequence>MLTALTACAGSDSGPLVQCLARDGAGNRWIARDIDPLSAQERALIDCGAQSETPDSCVAVSCERQW</sequence>
<dbReference type="AlphaFoldDB" id="A0A7H1MXR4"/>
<evidence type="ECO:0000313" key="2">
    <source>
        <dbReference type="Proteomes" id="UP000516369"/>
    </source>
</evidence>
<dbReference type="Proteomes" id="UP000516369">
    <property type="component" value="Chromosome"/>
</dbReference>
<dbReference type="RefSeq" id="WP_190261693.1">
    <property type="nucleotide sequence ID" value="NZ_CP053923.1"/>
</dbReference>
<organism evidence="1 2">
    <name type="scientific">Defluviicoccus vanus</name>
    <dbReference type="NCBI Taxonomy" id="111831"/>
    <lineage>
        <taxon>Bacteria</taxon>
        <taxon>Pseudomonadati</taxon>
        <taxon>Pseudomonadota</taxon>
        <taxon>Alphaproteobacteria</taxon>
        <taxon>Rhodospirillales</taxon>
        <taxon>Rhodospirillaceae</taxon>
        <taxon>Defluviicoccus</taxon>
    </lineage>
</organism>
<reference evidence="1 2" key="1">
    <citation type="submission" date="2020-05" db="EMBL/GenBank/DDBJ databases">
        <title>Complete closed genome sequence of Defluviicoccus vanus.</title>
        <authorList>
            <person name="Bessarab I."/>
            <person name="Arumugam K."/>
            <person name="Maszenan A.M."/>
            <person name="Seviour R.J."/>
            <person name="Williams R.B."/>
        </authorList>
    </citation>
    <scope>NUCLEOTIDE SEQUENCE [LARGE SCALE GENOMIC DNA]</scope>
    <source>
        <strain evidence="1 2">Ben 114</strain>
    </source>
</reference>
<proteinExistence type="predicted"/>
<evidence type="ECO:0000313" key="1">
    <source>
        <dbReference type="EMBL" id="QNT68250.1"/>
    </source>
</evidence>